<evidence type="ECO:0000313" key="2">
    <source>
        <dbReference type="EMBL" id="PRD48329.1"/>
    </source>
</evidence>
<keyword evidence="2" id="KW-0808">Transferase</keyword>
<dbReference type="PANTHER" id="PTHR13369">
    <property type="match status" value="1"/>
</dbReference>
<dbReference type="PANTHER" id="PTHR13369:SF3">
    <property type="entry name" value="METHYLTRANSFERASE DOMAIN-CONTAINING PROTEIN"/>
    <property type="match status" value="1"/>
</dbReference>
<dbReference type="Pfam" id="PF13679">
    <property type="entry name" value="Methyltransf_32"/>
    <property type="match status" value="1"/>
</dbReference>
<dbReference type="InterPro" id="IPR029063">
    <property type="entry name" value="SAM-dependent_MTases_sf"/>
</dbReference>
<gene>
    <name evidence="2" type="ORF">C5745_03750</name>
</gene>
<evidence type="ECO:0000259" key="1">
    <source>
        <dbReference type="Pfam" id="PF13679"/>
    </source>
</evidence>
<name>A0A2S9J6H2_9SPHI</name>
<dbReference type="GO" id="GO:0008168">
    <property type="term" value="F:methyltransferase activity"/>
    <property type="evidence" value="ECO:0007669"/>
    <property type="project" value="UniProtKB-KW"/>
</dbReference>
<dbReference type="SUPFAM" id="SSF53335">
    <property type="entry name" value="S-adenosyl-L-methionine-dependent methyltransferases"/>
    <property type="match status" value="1"/>
</dbReference>
<sequence>MDNYAAFFDKIRESIQQEEFIKISLGDYNGTELYLKNVYIKPVIIKREKKLSFVFRYKTQDITQNFEIDTGIVEIQGLLKVEGFRVATLFTETENLLCQFTKKGIWSLRRENPTAKKPVILTHDKQKVRKLDSTDKIYLRELKLADAKGNVYKNAQDKWKQINHYIEILSAILQRLPQKDTLNVVDMGAGKGYLTFALYDYLVHTLQKRTSLVGVEYRKDLVDLCNRIAVKSNFKDLLFMRGAIEDYQPQSDLDILIALHACDTATDDAIAKGIKHDADLIVVAPCCHKQIRREMEKNKTKNEFDFLLKHGIFMERQAEMVTDGIRALIMEYFGYQTRVFQFVSDAHTPKNVLVVGEKKTTTEQKRQEILGKIKSTKAYFGIDYHYLERLMGLSC</sequence>
<dbReference type="InterPro" id="IPR025714">
    <property type="entry name" value="Methyltranfer_dom"/>
</dbReference>
<dbReference type="GO" id="GO:0005737">
    <property type="term" value="C:cytoplasm"/>
    <property type="evidence" value="ECO:0007669"/>
    <property type="project" value="TreeGrafter"/>
</dbReference>
<dbReference type="OrthoDB" id="5502211at2"/>
<proteinExistence type="predicted"/>
<keyword evidence="3" id="KW-1185">Reference proteome</keyword>
<evidence type="ECO:0000313" key="3">
    <source>
        <dbReference type="Proteomes" id="UP000239711"/>
    </source>
</evidence>
<keyword evidence="2" id="KW-0489">Methyltransferase</keyword>
<dbReference type="AlphaFoldDB" id="A0A2S9J6H2"/>
<dbReference type="Gene3D" id="3.40.50.150">
    <property type="entry name" value="Vaccinia Virus protein VP39"/>
    <property type="match status" value="1"/>
</dbReference>
<organism evidence="2 3">
    <name type="scientific">Sphingobacterium haloxyli</name>
    <dbReference type="NCBI Taxonomy" id="2100533"/>
    <lineage>
        <taxon>Bacteria</taxon>
        <taxon>Pseudomonadati</taxon>
        <taxon>Bacteroidota</taxon>
        <taxon>Sphingobacteriia</taxon>
        <taxon>Sphingobacteriales</taxon>
        <taxon>Sphingobacteriaceae</taxon>
        <taxon>Sphingobacterium</taxon>
    </lineage>
</organism>
<accession>A0A2S9J6H2</accession>
<dbReference type="RefSeq" id="WP_105715649.1">
    <property type="nucleotide sequence ID" value="NZ_PVBQ01000003.1"/>
</dbReference>
<protein>
    <submittedName>
        <fullName evidence="2">SAM-dependent methyltransferase</fullName>
    </submittedName>
</protein>
<reference evidence="2 3" key="1">
    <citation type="submission" date="2018-02" db="EMBL/GenBank/DDBJ databases">
        <title>The draft genome of Sphingobacterium sp. 5JN-11.</title>
        <authorList>
            <person name="Liu L."/>
            <person name="Li L."/>
            <person name="Liang L."/>
            <person name="Zhang X."/>
            <person name="Wang T."/>
        </authorList>
    </citation>
    <scope>NUCLEOTIDE SEQUENCE [LARGE SCALE GENOMIC DNA]</scope>
    <source>
        <strain evidence="2 3">5JN-11</strain>
    </source>
</reference>
<feature type="domain" description="Methyltransferase" evidence="1">
    <location>
        <begin position="157"/>
        <end position="293"/>
    </location>
</feature>
<dbReference type="EMBL" id="PVBQ01000003">
    <property type="protein sequence ID" value="PRD48329.1"/>
    <property type="molecule type" value="Genomic_DNA"/>
</dbReference>
<comment type="caution">
    <text evidence="2">The sequence shown here is derived from an EMBL/GenBank/DDBJ whole genome shotgun (WGS) entry which is preliminary data.</text>
</comment>
<dbReference type="Proteomes" id="UP000239711">
    <property type="component" value="Unassembled WGS sequence"/>
</dbReference>
<dbReference type="GO" id="GO:0032259">
    <property type="term" value="P:methylation"/>
    <property type="evidence" value="ECO:0007669"/>
    <property type="project" value="UniProtKB-KW"/>
</dbReference>